<comment type="caution">
    <text evidence="1">The sequence shown here is derived from an EMBL/GenBank/DDBJ whole genome shotgun (WGS) entry which is preliminary data.</text>
</comment>
<dbReference type="EMBL" id="CAJVPM010029239">
    <property type="protein sequence ID" value="CAG8672539.1"/>
    <property type="molecule type" value="Genomic_DNA"/>
</dbReference>
<name>A0ACA9NRL2_9GLOM</name>
<feature type="non-terminal residue" evidence="1">
    <location>
        <position position="178"/>
    </location>
</feature>
<organism evidence="1 2">
    <name type="scientific">Scutellospora calospora</name>
    <dbReference type="NCBI Taxonomy" id="85575"/>
    <lineage>
        <taxon>Eukaryota</taxon>
        <taxon>Fungi</taxon>
        <taxon>Fungi incertae sedis</taxon>
        <taxon>Mucoromycota</taxon>
        <taxon>Glomeromycotina</taxon>
        <taxon>Glomeromycetes</taxon>
        <taxon>Diversisporales</taxon>
        <taxon>Gigasporaceae</taxon>
        <taxon>Scutellospora</taxon>
    </lineage>
</organism>
<protein>
    <submittedName>
        <fullName evidence="1">5905_t:CDS:1</fullName>
    </submittedName>
</protein>
<accession>A0ACA9NRL2</accession>
<keyword evidence="2" id="KW-1185">Reference proteome</keyword>
<dbReference type="Proteomes" id="UP000789860">
    <property type="component" value="Unassembled WGS sequence"/>
</dbReference>
<gene>
    <name evidence="1" type="ORF">SCALOS_LOCUS9433</name>
</gene>
<reference evidence="1" key="1">
    <citation type="submission" date="2021-06" db="EMBL/GenBank/DDBJ databases">
        <authorList>
            <person name="Kallberg Y."/>
            <person name="Tangrot J."/>
            <person name="Rosling A."/>
        </authorList>
    </citation>
    <scope>NUCLEOTIDE SEQUENCE</scope>
    <source>
        <strain evidence="1">AU212A</strain>
    </source>
</reference>
<sequence>MPTCVHKGCEKTYNEEDNNDSACLYHPSAPIFHEGLKGWQCCNKRVTSFDEFLAIPGCTKGRHSNEVPPPPESDETSKESEIISSKPSVEPTIDKNGVEIYNSGPTYTPIESKPVDLPQNTKIAPQEEKPEEDDLNIPVTPGTVCKRASCNTPYVDDITSRNEGPQAKCVYHPGSPIK</sequence>
<proteinExistence type="predicted"/>
<evidence type="ECO:0000313" key="2">
    <source>
        <dbReference type="Proteomes" id="UP000789860"/>
    </source>
</evidence>
<evidence type="ECO:0000313" key="1">
    <source>
        <dbReference type="EMBL" id="CAG8672539.1"/>
    </source>
</evidence>